<dbReference type="CDD" id="cd00130">
    <property type="entry name" value="PAS"/>
    <property type="match status" value="2"/>
</dbReference>
<feature type="domain" description="PAS" evidence="20">
    <location>
        <begin position="285"/>
        <end position="336"/>
    </location>
</feature>
<reference evidence="23 24" key="1">
    <citation type="submission" date="2018-11" db="EMBL/GenBank/DDBJ databases">
        <authorList>
            <person name="Zhou Z."/>
            <person name="Wang G."/>
        </authorList>
    </citation>
    <scope>NUCLEOTIDE SEQUENCE [LARGE SCALE GENOMIC DNA]</scope>
    <source>
        <strain evidence="23 24">KCTC42998</strain>
    </source>
</reference>
<keyword evidence="11" id="KW-1133">Transmembrane helix</keyword>
<dbReference type="SUPFAM" id="SSF55785">
    <property type="entry name" value="PYP-like sensor domain (PAS domain)"/>
    <property type="match status" value="4"/>
</dbReference>
<keyword evidence="7" id="KW-0812">Transmembrane</keyword>
<evidence type="ECO:0000256" key="4">
    <source>
        <dbReference type="ARBA" id="ARBA00022475"/>
    </source>
</evidence>
<dbReference type="InterPro" id="IPR036890">
    <property type="entry name" value="HATPase_C_sf"/>
</dbReference>
<evidence type="ECO:0000256" key="5">
    <source>
        <dbReference type="ARBA" id="ARBA00022553"/>
    </source>
</evidence>
<dbReference type="NCBIfam" id="TIGR00229">
    <property type="entry name" value="sensory_box"/>
    <property type="match status" value="2"/>
</dbReference>
<evidence type="ECO:0000256" key="8">
    <source>
        <dbReference type="ARBA" id="ARBA00022741"/>
    </source>
</evidence>
<dbReference type="SMART" id="SM00448">
    <property type="entry name" value="REC"/>
    <property type="match status" value="2"/>
</dbReference>
<keyword evidence="24" id="KW-1185">Reference proteome</keyword>
<dbReference type="InterPro" id="IPR036097">
    <property type="entry name" value="HisK_dim/P_sf"/>
</dbReference>
<comment type="subunit">
    <text evidence="14">At low DSF concentrations, interacts with RpfF.</text>
</comment>
<dbReference type="InterPro" id="IPR003018">
    <property type="entry name" value="GAF"/>
</dbReference>
<dbReference type="InterPro" id="IPR000014">
    <property type="entry name" value="PAS"/>
</dbReference>
<dbReference type="OrthoDB" id="9811889at2"/>
<dbReference type="InterPro" id="IPR000700">
    <property type="entry name" value="PAS-assoc_C"/>
</dbReference>
<feature type="modified residue" description="Phosphohistidine" evidence="16">
    <location>
        <position position="1241"/>
    </location>
</feature>
<evidence type="ECO:0000259" key="22">
    <source>
        <dbReference type="PROSITE" id="PS50894"/>
    </source>
</evidence>
<dbReference type="Pfam" id="PF00512">
    <property type="entry name" value="HisKA"/>
    <property type="match status" value="1"/>
</dbReference>
<feature type="modified residue" description="4-aspartylphosphate" evidence="17">
    <location>
        <position position="1109"/>
    </location>
</feature>
<evidence type="ECO:0000256" key="6">
    <source>
        <dbReference type="ARBA" id="ARBA00022679"/>
    </source>
</evidence>
<dbReference type="Gene3D" id="1.20.120.160">
    <property type="entry name" value="HPT domain"/>
    <property type="match status" value="1"/>
</dbReference>
<dbReference type="InterPro" id="IPR035965">
    <property type="entry name" value="PAS-like_dom_sf"/>
</dbReference>
<dbReference type="Pfam" id="PF01590">
    <property type="entry name" value="GAF"/>
    <property type="match status" value="1"/>
</dbReference>
<dbReference type="InterPro" id="IPR013655">
    <property type="entry name" value="PAS_fold_3"/>
</dbReference>
<evidence type="ECO:0000256" key="16">
    <source>
        <dbReference type="PROSITE-ProRule" id="PRU00110"/>
    </source>
</evidence>
<evidence type="ECO:0000259" key="20">
    <source>
        <dbReference type="PROSITE" id="PS50112"/>
    </source>
</evidence>
<dbReference type="SUPFAM" id="SSF47226">
    <property type="entry name" value="Histidine-containing phosphotransfer domain, HPT domain"/>
    <property type="match status" value="1"/>
</dbReference>
<keyword evidence="8" id="KW-0547">Nucleotide-binding</keyword>
<dbReference type="SUPFAM" id="SSF52172">
    <property type="entry name" value="CheY-like"/>
    <property type="match status" value="2"/>
</dbReference>
<comment type="caution">
    <text evidence="23">The sequence shown here is derived from an EMBL/GenBank/DDBJ whole genome shotgun (WGS) entry which is preliminary data.</text>
</comment>
<dbReference type="Gene3D" id="3.30.450.20">
    <property type="entry name" value="PAS domain"/>
    <property type="match status" value="4"/>
</dbReference>
<feature type="domain" description="Response regulatory" evidence="19">
    <location>
        <begin position="915"/>
        <end position="1035"/>
    </location>
</feature>
<evidence type="ECO:0000256" key="13">
    <source>
        <dbReference type="ARBA" id="ARBA00023136"/>
    </source>
</evidence>
<dbReference type="EMBL" id="RQJP01000008">
    <property type="protein sequence ID" value="RRB09900.1"/>
    <property type="molecule type" value="Genomic_DNA"/>
</dbReference>
<dbReference type="SUPFAM" id="SSF47384">
    <property type="entry name" value="Homodimeric domain of signal transducing histidine kinase"/>
    <property type="match status" value="1"/>
</dbReference>
<dbReference type="InterPro" id="IPR036641">
    <property type="entry name" value="HPT_dom_sf"/>
</dbReference>
<evidence type="ECO:0000259" key="18">
    <source>
        <dbReference type="PROSITE" id="PS50109"/>
    </source>
</evidence>
<dbReference type="InterPro" id="IPR001610">
    <property type="entry name" value="PAC"/>
</dbReference>
<dbReference type="SMART" id="SM00091">
    <property type="entry name" value="PAS"/>
    <property type="match status" value="2"/>
</dbReference>
<comment type="subcellular location">
    <subcellularLocation>
        <location evidence="2">Cell membrane</location>
        <topology evidence="2">Multi-pass membrane protein</topology>
    </subcellularLocation>
</comment>
<dbReference type="InterPro" id="IPR011006">
    <property type="entry name" value="CheY-like_superfamily"/>
</dbReference>
<dbReference type="InterPro" id="IPR005467">
    <property type="entry name" value="His_kinase_dom"/>
</dbReference>
<feature type="domain" description="HPt" evidence="22">
    <location>
        <begin position="1202"/>
        <end position="1294"/>
    </location>
</feature>
<dbReference type="PROSITE" id="PS50110">
    <property type="entry name" value="RESPONSE_REGULATORY"/>
    <property type="match status" value="2"/>
</dbReference>
<feature type="domain" description="PAC" evidence="21">
    <location>
        <begin position="483"/>
        <end position="534"/>
    </location>
</feature>
<dbReference type="Gene3D" id="3.40.50.2300">
    <property type="match status" value="2"/>
</dbReference>
<dbReference type="InterPro" id="IPR003594">
    <property type="entry name" value="HATPase_dom"/>
</dbReference>
<dbReference type="Gene3D" id="3.30.565.10">
    <property type="entry name" value="Histidine kinase-like ATPase, C-terminal domain"/>
    <property type="match status" value="1"/>
</dbReference>
<dbReference type="InterPro" id="IPR004358">
    <property type="entry name" value="Sig_transdc_His_kin-like_C"/>
</dbReference>
<dbReference type="PANTHER" id="PTHR45339">
    <property type="entry name" value="HYBRID SIGNAL TRANSDUCTION HISTIDINE KINASE J"/>
    <property type="match status" value="1"/>
</dbReference>
<dbReference type="SMART" id="SM00388">
    <property type="entry name" value="HisKA"/>
    <property type="match status" value="1"/>
</dbReference>
<dbReference type="Gene3D" id="2.10.70.100">
    <property type="match status" value="1"/>
</dbReference>
<evidence type="ECO:0000256" key="1">
    <source>
        <dbReference type="ARBA" id="ARBA00000085"/>
    </source>
</evidence>
<keyword evidence="6" id="KW-0808">Transferase</keyword>
<feature type="domain" description="PAS" evidence="20">
    <location>
        <begin position="163"/>
        <end position="233"/>
    </location>
</feature>
<dbReference type="CDD" id="cd00082">
    <property type="entry name" value="HisKA"/>
    <property type="match status" value="1"/>
</dbReference>
<evidence type="ECO:0000259" key="21">
    <source>
        <dbReference type="PROSITE" id="PS50113"/>
    </source>
</evidence>
<evidence type="ECO:0000259" key="19">
    <source>
        <dbReference type="PROSITE" id="PS50110"/>
    </source>
</evidence>
<organism evidence="23 24">
    <name type="scientific">Larkinella knui</name>
    <dbReference type="NCBI Taxonomy" id="2025310"/>
    <lineage>
        <taxon>Bacteria</taxon>
        <taxon>Pseudomonadati</taxon>
        <taxon>Bacteroidota</taxon>
        <taxon>Cytophagia</taxon>
        <taxon>Cytophagales</taxon>
        <taxon>Spirosomataceae</taxon>
        <taxon>Larkinella</taxon>
    </lineage>
</organism>
<dbReference type="GO" id="GO:0005524">
    <property type="term" value="F:ATP binding"/>
    <property type="evidence" value="ECO:0007669"/>
    <property type="project" value="UniProtKB-KW"/>
</dbReference>
<dbReference type="InterPro" id="IPR003661">
    <property type="entry name" value="HisK_dim/P_dom"/>
</dbReference>
<evidence type="ECO:0000256" key="3">
    <source>
        <dbReference type="ARBA" id="ARBA00012438"/>
    </source>
</evidence>
<dbReference type="SUPFAM" id="SSF55781">
    <property type="entry name" value="GAF domain-like"/>
    <property type="match status" value="1"/>
</dbReference>
<dbReference type="GO" id="GO:0005886">
    <property type="term" value="C:plasma membrane"/>
    <property type="evidence" value="ECO:0007669"/>
    <property type="project" value="UniProtKB-SubCell"/>
</dbReference>
<proteinExistence type="predicted"/>
<feature type="domain" description="Histidine kinase" evidence="18">
    <location>
        <begin position="677"/>
        <end position="899"/>
    </location>
</feature>
<dbReference type="SMART" id="SM00065">
    <property type="entry name" value="GAF"/>
    <property type="match status" value="1"/>
</dbReference>
<evidence type="ECO:0000256" key="10">
    <source>
        <dbReference type="ARBA" id="ARBA00022840"/>
    </source>
</evidence>
<dbReference type="GO" id="GO:0000155">
    <property type="term" value="F:phosphorelay sensor kinase activity"/>
    <property type="evidence" value="ECO:0007669"/>
    <property type="project" value="InterPro"/>
</dbReference>
<dbReference type="SMART" id="SM00387">
    <property type="entry name" value="HATPase_c"/>
    <property type="match status" value="1"/>
</dbReference>
<keyword evidence="10" id="KW-0067">ATP-binding</keyword>
<keyword evidence="12" id="KW-0902">Two-component regulatory system</keyword>
<evidence type="ECO:0000256" key="11">
    <source>
        <dbReference type="ARBA" id="ARBA00022989"/>
    </source>
</evidence>
<evidence type="ECO:0000256" key="15">
    <source>
        <dbReference type="ARBA" id="ARBA00068150"/>
    </source>
</evidence>
<evidence type="ECO:0000313" key="24">
    <source>
        <dbReference type="Proteomes" id="UP000274271"/>
    </source>
</evidence>
<evidence type="ECO:0000256" key="14">
    <source>
        <dbReference type="ARBA" id="ARBA00064003"/>
    </source>
</evidence>
<evidence type="ECO:0000256" key="17">
    <source>
        <dbReference type="PROSITE-ProRule" id="PRU00169"/>
    </source>
</evidence>
<keyword evidence="5 17" id="KW-0597">Phosphoprotein</keyword>
<dbReference type="InterPro" id="IPR013656">
    <property type="entry name" value="PAS_4"/>
</dbReference>
<dbReference type="Gene3D" id="1.10.287.130">
    <property type="match status" value="1"/>
</dbReference>
<dbReference type="FunFam" id="1.10.287.130:FF:000002">
    <property type="entry name" value="Two-component osmosensing histidine kinase"/>
    <property type="match status" value="1"/>
</dbReference>
<dbReference type="RefSeq" id="WP_124910641.1">
    <property type="nucleotide sequence ID" value="NZ_RQJP01000008.1"/>
</dbReference>
<dbReference type="Pfam" id="PF00072">
    <property type="entry name" value="Response_reg"/>
    <property type="match status" value="2"/>
</dbReference>
<evidence type="ECO:0000313" key="23">
    <source>
        <dbReference type="EMBL" id="RRB09900.1"/>
    </source>
</evidence>
<keyword evidence="13" id="KW-0472">Membrane</keyword>
<dbReference type="PROSITE" id="PS50894">
    <property type="entry name" value="HPT"/>
    <property type="match status" value="1"/>
</dbReference>
<dbReference type="PROSITE" id="PS50113">
    <property type="entry name" value="PAC"/>
    <property type="match status" value="1"/>
</dbReference>
<sequence>MPTPLNELKRLKALYQYQVLDTLPEQEFDRLTELASLICQVPISLVSLVDEHRQWFKSRVGLEMAETSRDIAFCQHAIMGGDIFEVEDATKDTRFKENPLVTSDPHIRFYAGYPLTDPDGYALGTLCVLDRIPRKLTQTQQRILQLLSESAIALLVEHKKKQELKHLENFFALSNDLICVAGADGYLKKLNPAFHQVLGWDESYLLRTLFFDLIHPDDLLATQQEIAQLASGKTTINFAHRFRCRNGTYRNLQWVVTQEPLTGNLFAIARDVTEEKQREQLLNQSESKFRSFFENSQGLMCIHDLDGKLLTVNSAGAHVLGYEPDELAGMSLFDIVPEVHQAAMTAYLKTIGKIGRASGLMHTLTKEGSLLIWLFNNILEKELNGNTYVIGNAIDITRRHQLEADLSRTKEMLEQTNEVARIGTWEVNFSQKTVHWSSVTKAIHEVAQDFVPDFDSAVSFFKGKNYDQIMEAVDRSTREGIPYDIELQIVTAKGRTVWVRALGTPEYEDGKCWRLYGTFQDIDEKKKAEQALINEKLRLAAFVENAPAAVAMFDRDIKYIAVSNRWMEEYQLSGSVLGVSHYDIFPNISDNWKAIHARCVQGAVEKNNEDIWRPAGWDRDQYLRWEVRPWYQFDGSIGGIMMFTQDITEICLQRDELKKAKLLAEQASRAKSEFLANMSHEIRTPLNGVIGFTDLVLKTSLNPTQQQYLSIVNQSANALLSIINDILDFSKIEAGKLELSIEKVDLYEMSSQVADIVTYQAQNKGLEVLLNLSVNLPRFVFIDSVRLKQVLVNLLGNAVKFTEKGEIELKITALNEPDHGYADFRFEVRDTGIGIKPEMQERIFDAFSQEDPSTTKKYGGTGLGLTISNKLLGLMGCQLQLTSKPGEGSCFFFEIRLKAEPGNAIVWRDLNLIKNVLIVDDNAHNRLILRQMFQFEQIGVEEASNGFEALQLLGQPKKYDVILMDYHMPYMDGLETIEKIRTNFFPSSIGQPIVLLHSSSDDEKIISACETLKVNQRLVKPVKVHELYQALGRLVQHEDNPLLTVSDPQTPVENKPVKVLIVEDNKINQLLAKAIVSRIAPNSRIIEAVNGLEAVQYYIREQPDLILMDVQMPLMNGYEATQRIREIEPGRRVPVIALTAGTVKGEREKCLEAGMDDFLTKPIVEESIRSLFNKWLTGPSKTPETADSHFDLEVVKEMAGHDPGLVKELVELAADELKRSEAVLLFLAKNADLAGLNATGHKLYGTAVSAGMKILATRARQLEHLERFDHQKVTELLNGIQSEIEHVLALLADLSFTKS</sequence>
<name>A0A3P1C9A2_9BACT</name>
<dbReference type="SMART" id="SM00086">
    <property type="entry name" value="PAC"/>
    <property type="match status" value="2"/>
</dbReference>
<dbReference type="Pfam" id="PF02518">
    <property type="entry name" value="HATPase_c"/>
    <property type="match status" value="1"/>
</dbReference>
<dbReference type="Pfam" id="PF08448">
    <property type="entry name" value="PAS_4"/>
    <property type="match status" value="2"/>
</dbReference>
<dbReference type="PRINTS" id="PR00344">
    <property type="entry name" value="BCTRLSENSOR"/>
</dbReference>
<protein>
    <recommendedName>
        <fullName evidence="15">Sensory/regulatory protein RpfC</fullName>
        <ecNumber evidence="3">2.7.13.3</ecNumber>
    </recommendedName>
</protein>
<evidence type="ECO:0000256" key="2">
    <source>
        <dbReference type="ARBA" id="ARBA00004651"/>
    </source>
</evidence>
<dbReference type="EC" id="2.7.13.3" evidence="3"/>
<evidence type="ECO:0000256" key="9">
    <source>
        <dbReference type="ARBA" id="ARBA00022777"/>
    </source>
</evidence>
<dbReference type="Gene3D" id="3.30.450.40">
    <property type="match status" value="1"/>
</dbReference>
<dbReference type="PROSITE" id="PS50109">
    <property type="entry name" value="HIS_KIN"/>
    <property type="match status" value="1"/>
</dbReference>
<dbReference type="PROSITE" id="PS50112">
    <property type="entry name" value="PAS"/>
    <property type="match status" value="2"/>
</dbReference>
<keyword evidence="9" id="KW-0418">Kinase</keyword>
<evidence type="ECO:0000256" key="12">
    <source>
        <dbReference type="ARBA" id="ARBA00023012"/>
    </source>
</evidence>
<dbReference type="CDD" id="cd16922">
    <property type="entry name" value="HATPase_EvgS-ArcB-TorS-like"/>
    <property type="match status" value="1"/>
</dbReference>
<dbReference type="CDD" id="cd17546">
    <property type="entry name" value="REC_hyHK_CKI1_RcsC-like"/>
    <property type="match status" value="2"/>
</dbReference>
<feature type="modified residue" description="4-aspartylphosphate" evidence="17">
    <location>
        <position position="965"/>
    </location>
</feature>
<accession>A0A3P1C9A2</accession>
<keyword evidence="4" id="KW-1003">Cell membrane</keyword>
<dbReference type="PANTHER" id="PTHR45339:SF1">
    <property type="entry name" value="HYBRID SIGNAL TRANSDUCTION HISTIDINE KINASE J"/>
    <property type="match status" value="1"/>
</dbReference>
<dbReference type="FunFam" id="3.30.565.10:FF:000010">
    <property type="entry name" value="Sensor histidine kinase RcsC"/>
    <property type="match status" value="1"/>
</dbReference>
<feature type="domain" description="Response regulatory" evidence="19">
    <location>
        <begin position="1058"/>
        <end position="1176"/>
    </location>
</feature>
<dbReference type="InterPro" id="IPR008207">
    <property type="entry name" value="Sig_transdc_His_kin_Hpt_dom"/>
</dbReference>
<dbReference type="SUPFAM" id="SSF55874">
    <property type="entry name" value="ATPase domain of HSP90 chaperone/DNA topoisomerase II/histidine kinase"/>
    <property type="match status" value="1"/>
</dbReference>
<dbReference type="Proteomes" id="UP000274271">
    <property type="component" value="Unassembled WGS sequence"/>
</dbReference>
<evidence type="ECO:0000256" key="7">
    <source>
        <dbReference type="ARBA" id="ARBA00022692"/>
    </source>
</evidence>
<dbReference type="InterPro" id="IPR001789">
    <property type="entry name" value="Sig_transdc_resp-reg_receiver"/>
</dbReference>
<comment type="catalytic activity">
    <reaction evidence="1">
        <text>ATP + protein L-histidine = ADP + protein N-phospho-L-histidine.</text>
        <dbReference type="EC" id="2.7.13.3"/>
    </reaction>
</comment>
<gene>
    <name evidence="23" type="ORF">EHT87_30745</name>
</gene>
<dbReference type="Pfam" id="PF08447">
    <property type="entry name" value="PAS_3"/>
    <property type="match status" value="2"/>
</dbReference>
<dbReference type="InterPro" id="IPR029016">
    <property type="entry name" value="GAF-like_dom_sf"/>
</dbReference>